<comment type="caution">
    <text evidence="1">The sequence shown here is derived from an EMBL/GenBank/DDBJ whole genome shotgun (WGS) entry which is preliminary data.</text>
</comment>
<gene>
    <name evidence="1" type="ORF">Gotri_002750</name>
</gene>
<organism evidence="1 2">
    <name type="scientific">Gossypium trilobum</name>
    <dbReference type="NCBI Taxonomy" id="34281"/>
    <lineage>
        <taxon>Eukaryota</taxon>
        <taxon>Viridiplantae</taxon>
        <taxon>Streptophyta</taxon>
        <taxon>Embryophyta</taxon>
        <taxon>Tracheophyta</taxon>
        <taxon>Spermatophyta</taxon>
        <taxon>Magnoliopsida</taxon>
        <taxon>eudicotyledons</taxon>
        <taxon>Gunneridae</taxon>
        <taxon>Pentapetalae</taxon>
        <taxon>rosids</taxon>
        <taxon>malvids</taxon>
        <taxon>Malvales</taxon>
        <taxon>Malvaceae</taxon>
        <taxon>Malvoideae</taxon>
        <taxon>Gossypium</taxon>
    </lineage>
</organism>
<sequence length="105" mass="12143">MIIGRNLSAALEEKEHLTKYVDKCYNNPIYYQIQAGIDLIAKAKNLLQQKTDRSWTDGRRIMAYDTGNNQDNMNDESIQLLKEIAEIKIDIFHPILLKTPKIHGK</sequence>
<dbReference type="EMBL" id="JABEZW010000012">
    <property type="protein sequence ID" value="MBA0781869.1"/>
    <property type="molecule type" value="Genomic_DNA"/>
</dbReference>
<feature type="non-terminal residue" evidence="1">
    <location>
        <position position="105"/>
    </location>
</feature>
<keyword evidence="2" id="KW-1185">Reference proteome</keyword>
<protein>
    <submittedName>
        <fullName evidence="1">Uncharacterized protein</fullName>
    </submittedName>
</protein>
<name>A0A7J9F992_9ROSI</name>
<proteinExistence type="predicted"/>
<dbReference type="AlphaFoldDB" id="A0A7J9F992"/>
<reference evidence="1 2" key="1">
    <citation type="journal article" date="2019" name="Genome Biol. Evol.">
        <title>Insights into the evolution of the New World diploid cottons (Gossypium, subgenus Houzingenia) based on genome sequencing.</title>
        <authorList>
            <person name="Grover C.E."/>
            <person name="Arick M.A. 2nd"/>
            <person name="Thrash A."/>
            <person name="Conover J.L."/>
            <person name="Sanders W.S."/>
            <person name="Peterson D.G."/>
            <person name="Frelichowski J.E."/>
            <person name="Scheffler J.A."/>
            <person name="Scheffler B.E."/>
            <person name="Wendel J.F."/>
        </authorList>
    </citation>
    <scope>NUCLEOTIDE SEQUENCE [LARGE SCALE GENOMIC DNA]</scope>
    <source>
        <strain evidence="1">8</strain>
        <tissue evidence="1">Leaf</tissue>
    </source>
</reference>
<accession>A0A7J9F992</accession>
<evidence type="ECO:0000313" key="1">
    <source>
        <dbReference type="EMBL" id="MBA0781869.1"/>
    </source>
</evidence>
<evidence type="ECO:0000313" key="2">
    <source>
        <dbReference type="Proteomes" id="UP000593568"/>
    </source>
</evidence>
<dbReference type="Proteomes" id="UP000593568">
    <property type="component" value="Unassembled WGS sequence"/>
</dbReference>